<dbReference type="EMBL" id="JH930469">
    <property type="protein sequence ID" value="EKM60091.1"/>
    <property type="molecule type" value="Genomic_DNA"/>
</dbReference>
<dbReference type="AlphaFoldDB" id="K5VB31"/>
<protein>
    <submittedName>
        <fullName evidence="2">Uncharacterized protein</fullName>
    </submittedName>
</protein>
<evidence type="ECO:0000313" key="2">
    <source>
        <dbReference type="EMBL" id="EKM60091.1"/>
    </source>
</evidence>
<proteinExistence type="predicted"/>
<dbReference type="RefSeq" id="XP_007392636.1">
    <property type="nucleotide sequence ID" value="XM_007392574.1"/>
</dbReference>
<name>K5VB31_PHACS</name>
<dbReference type="KEGG" id="pco:PHACADRAFT_206290"/>
<evidence type="ECO:0000256" key="1">
    <source>
        <dbReference type="SAM" id="MobiDB-lite"/>
    </source>
</evidence>
<organism evidence="2 3">
    <name type="scientific">Phanerochaete carnosa (strain HHB-10118-sp)</name>
    <name type="common">White-rot fungus</name>
    <name type="synonym">Peniophora carnosa</name>
    <dbReference type="NCBI Taxonomy" id="650164"/>
    <lineage>
        <taxon>Eukaryota</taxon>
        <taxon>Fungi</taxon>
        <taxon>Dikarya</taxon>
        <taxon>Basidiomycota</taxon>
        <taxon>Agaricomycotina</taxon>
        <taxon>Agaricomycetes</taxon>
        <taxon>Polyporales</taxon>
        <taxon>Phanerochaetaceae</taxon>
        <taxon>Phanerochaete</taxon>
    </lineage>
</organism>
<dbReference type="InParanoid" id="K5VB31"/>
<dbReference type="HOGENOM" id="CLU_2251007_0_0_1"/>
<gene>
    <name evidence="2" type="ORF">PHACADRAFT_206290</name>
</gene>
<sequence length="104" mass="11352">MSWVCCREELVQVFFGLIALLWIADTSWITSASRLPATKIKTMHASPPVCCWADISMHTTGATDTSNTHDVPGARSSSRPSHAPLDHGPAPMHLASDLRTARRL</sequence>
<evidence type="ECO:0000313" key="3">
    <source>
        <dbReference type="Proteomes" id="UP000008370"/>
    </source>
</evidence>
<dbReference type="GeneID" id="18912458"/>
<feature type="region of interest" description="Disordered" evidence="1">
    <location>
        <begin position="62"/>
        <end position="104"/>
    </location>
</feature>
<dbReference type="Proteomes" id="UP000008370">
    <property type="component" value="Unassembled WGS sequence"/>
</dbReference>
<keyword evidence="3" id="KW-1185">Reference proteome</keyword>
<reference evidence="2 3" key="1">
    <citation type="journal article" date="2012" name="BMC Genomics">
        <title>Comparative genomics of the white-rot fungi, Phanerochaete carnosa and P. chrysosporium, to elucidate the genetic basis of the distinct wood types they colonize.</title>
        <authorList>
            <person name="Suzuki H."/>
            <person name="MacDonald J."/>
            <person name="Syed K."/>
            <person name="Salamov A."/>
            <person name="Hori C."/>
            <person name="Aerts A."/>
            <person name="Henrissat B."/>
            <person name="Wiebenga A."/>
            <person name="vanKuyk P.A."/>
            <person name="Barry K."/>
            <person name="Lindquist E."/>
            <person name="LaButti K."/>
            <person name="Lapidus A."/>
            <person name="Lucas S."/>
            <person name="Coutinho P."/>
            <person name="Gong Y."/>
            <person name="Samejima M."/>
            <person name="Mahadevan R."/>
            <person name="Abou-Zaid M."/>
            <person name="de Vries R.P."/>
            <person name="Igarashi K."/>
            <person name="Yadav J.S."/>
            <person name="Grigoriev I.V."/>
            <person name="Master E.R."/>
        </authorList>
    </citation>
    <scope>NUCLEOTIDE SEQUENCE [LARGE SCALE GENOMIC DNA]</scope>
    <source>
        <strain evidence="2 3">HHB-10118-sp</strain>
    </source>
</reference>
<feature type="compositionally biased region" description="Polar residues" evidence="1">
    <location>
        <begin position="62"/>
        <end position="80"/>
    </location>
</feature>
<accession>K5VB31</accession>